<dbReference type="AlphaFoldDB" id="A0A5C1ARB3"/>
<sequence length="553" mass="58624">MMRFLALISDMIGSVLDIPYRFIQTIGKWRALKGGGVKTVGMFGQEVKGLSPVASFFRGAGFILFVLVAIAALGGAIYGLWWLNRAWELERQLGGPLPWARPYWLPALLVLFLTACIAGWWLWSLVGPLREPTDFADIYTAWVEGRAALEANGLVVTDLPVYLVIGRPASGAGSFFAASRIGFPVAGVPARGDAPVQVYGSPQGIFVACPGVSLLSRWAELLAADLPQTATGTSQTLFDESAPMDAAAAHSVAPTWPLNPLLLADETGGGVATAAPTRLRTVPALLRDGVAADRELARLRYLGRLVAHNRHPYCGVNGVVLLVPFASLESEAATNQAVTACKLDLNALREGLKIECPILGVVCDLEQADGAAAFLRAVGDDRKDRLLGQPFPLAADVPTERLNAALLSTVHWSGDGLDRIVLRAIKVGDTGSEGEALVYNGGLCRFAAAVRQRESAMGEVFSAAATGPDGRPARFGGCFLAATGPDPARDQAFVGGLFRLLAEQQNYVTWTAAAKSEDAAYRGWTAVGYLTLFAFIVAVAVALVLHIRESLGG</sequence>
<organism evidence="3 4">
    <name type="scientific">Limnoglobus roseus</name>
    <dbReference type="NCBI Taxonomy" id="2598579"/>
    <lineage>
        <taxon>Bacteria</taxon>
        <taxon>Pseudomonadati</taxon>
        <taxon>Planctomycetota</taxon>
        <taxon>Planctomycetia</taxon>
        <taxon>Gemmatales</taxon>
        <taxon>Gemmataceae</taxon>
        <taxon>Limnoglobus</taxon>
    </lineage>
</organism>
<gene>
    <name evidence="3" type="ORF">PX52LOC_06510</name>
</gene>
<dbReference type="OrthoDB" id="275567at2"/>
<keyword evidence="1" id="KW-0812">Transmembrane</keyword>
<keyword evidence="1" id="KW-0472">Membrane</keyword>
<keyword evidence="1" id="KW-1133">Transmembrane helix</keyword>
<dbReference type="Pfam" id="PF14331">
    <property type="entry name" value="IcmF-related_N"/>
    <property type="match status" value="1"/>
</dbReference>
<keyword evidence="4" id="KW-1185">Reference proteome</keyword>
<evidence type="ECO:0000313" key="4">
    <source>
        <dbReference type="Proteomes" id="UP000324974"/>
    </source>
</evidence>
<evidence type="ECO:0000313" key="3">
    <source>
        <dbReference type="EMBL" id="QEL19438.1"/>
    </source>
</evidence>
<evidence type="ECO:0000256" key="1">
    <source>
        <dbReference type="SAM" id="Phobius"/>
    </source>
</evidence>
<accession>A0A5C1ARB3</accession>
<feature type="transmembrane region" description="Helical" evidence="1">
    <location>
        <begin position="103"/>
        <end position="123"/>
    </location>
</feature>
<evidence type="ECO:0000259" key="2">
    <source>
        <dbReference type="Pfam" id="PF14331"/>
    </source>
</evidence>
<dbReference type="EMBL" id="CP042425">
    <property type="protein sequence ID" value="QEL19438.1"/>
    <property type="molecule type" value="Genomic_DNA"/>
</dbReference>
<protein>
    <recommendedName>
        <fullName evidence="2">Type VI secretion system component TssM1 N-terminal domain-containing protein</fullName>
    </recommendedName>
</protein>
<dbReference type="InterPro" id="IPR025743">
    <property type="entry name" value="TssM1_N"/>
</dbReference>
<dbReference type="KEGG" id="lrs:PX52LOC_06510"/>
<reference evidence="4" key="1">
    <citation type="submission" date="2019-08" db="EMBL/GenBank/DDBJ databases">
        <title>Limnoglobus roseus gen. nov., sp. nov., a novel freshwater planctomycete with a giant genome from the family Gemmataceae.</title>
        <authorList>
            <person name="Kulichevskaya I.S."/>
            <person name="Naumoff D.G."/>
            <person name="Miroshnikov K."/>
            <person name="Ivanova A."/>
            <person name="Philippov D.A."/>
            <person name="Hakobyan A."/>
            <person name="Rijpstra I.C."/>
            <person name="Sinninghe Damste J.S."/>
            <person name="Liesack W."/>
            <person name="Dedysh S.N."/>
        </authorList>
    </citation>
    <scope>NUCLEOTIDE SEQUENCE [LARGE SCALE GENOMIC DNA]</scope>
    <source>
        <strain evidence="4">PX52</strain>
    </source>
</reference>
<feature type="domain" description="Type VI secretion system component TssM1 N-terminal" evidence="2">
    <location>
        <begin position="300"/>
        <end position="397"/>
    </location>
</feature>
<name>A0A5C1ARB3_9BACT</name>
<feature type="transmembrane region" description="Helical" evidence="1">
    <location>
        <begin position="62"/>
        <end position="83"/>
    </location>
</feature>
<proteinExistence type="predicted"/>
<dbReference type="Proteomes" id="UP000324974">
    <property type="component" value="Chromosome"/>
</dbReference>
<dbReference type="RefSeq" id="WP_149113823.1">
    <property type="nucleotide sequence ID" value="NZ_CP042425.1"/>
</dbReference>
<feature type="transmembrane region" description="Helical" evidence="1">
    <location>
        <begin position="526"/>
        <end position="547"/>
    </location>
</feature>